<sequence length="302" mass="33047">MAPTASEVLLGAATDGNIRLLKKMARKVNLREATGFKGRNALHRAAAAGETPMLLAVEYEEGNGNVHVLRYLLDRGAVPARPDARGYTPLHNAAEFGHCEAAKLLLSKGVPLDPINHRGTPLHLAAANGHDQVVKILLEHGADAGADVNAKCPTGQPVLMSAIDEGLTDIAIFLLETGADPNIDDGDGRFPIMAAADHEQRELVEILFPMTKQIQSLPDWSVDGIIRTMKYKPSEHQEEECATYWKMRGNKQFLKGDYVAAVHMYSMAITKDPLDATLFANRSLCWLRKREGELARIDAQHC</sequence>
<dbReference type="Gene3D" id="1.25.40.10">
    <property type="entry name" value="Tetratricopeptide repeat domain"/>
    <property type="match status" value="1"/>
</dbReference>
<dbReference type="PROSITE" id="PS50297">
    <property type="entry name" value="ANK_REP_REGION"/>
    <property type="match status" value="2"/>
</dbReference>
<evidence type="ECO:0000313" key="3">
    <source>
        <dbReference type="Proteomes" id="UP000324897"/>
    </source>
</evidence>
<dbReference type="PROSITE" id="PS50088">
    <property type="entry name" value="ANK_REPEAT"/>
    <property type="match status" value="3"/>
</dbReference>
<dbReference type="InterPro" id="IPR011990">
    <property type="entry name" value="TPR-like_helical_dom_sf"/>
</dbReference>
<keyword evidence="3" id="KW-1185">Reference proteome</keyword>
<dbReference type="Gene3D" id="1.25.40.20">
    <property type="entry name" value="Ankyrin repeat-containing domain"/>
    <property type="match status" value="2"/>
</dbReference>
<proteinExistence type="predicted"/>
<protein>
    <submittedName>
        <fullName evidence="2">Uncharacterized protein</fullName>
    </submittedName>
</protein>
<dbReference type="SUPFAM" id="SSF48452">
    <property type="entry name" value="TPR-like"/>
    <property type="match status" value="1"/>
</dbReference>
<dbReference type="PRINTS" id="PR01415">
    <property type="entry name" value="ANKYRIN"/>
</dbReference>
<dbReference type="SMART" id="SM00248">
    <property type="entry name" value="ANK"/>
    <property type="match status" value="5"/>
</dbReference>
<dbReference type="Proteomes" id="UP000324897">
    <property type="component" value="Chromosome 6"/>
</dbReference>
<evidence type="ECO:0000313" key="2">
    <source>
        <dbReference type="EMBL" id="TVU49275.1"/>
    </source>
</evidence>
<comment type="caution">
    <text evidence="2">The sequence shown here is derived from an EMBL/GenBank/DDBJ whole genome shotgun (WGS) entry which is preliminary data.</text>
</comment>
<dbReference type="PANTHER" id="PTHR46224:SF66">
    <property type="match status" value="1"/>
</dbReference>
<dbReference type="InterPro" id="IPR002110">
    <property type="entry name" value="Ankyrin_rpt"/>
</dbReference>
<dbReference type="Gramene" id="TVU49275">
    <property type="protein sequence ID" value="TVU49275"/>
    <property type="gene ID" value="EJB05_00579"/>
</dbReference>
<dbReference type="InterPro" id="IPR051616">
    <property type="entry name" value="Cul2-RING_E3_ligase_SR"/>
</dbReference>
<feature type="repeat" description="ANK" evidence="1">
    <location>
        <begin position="85"/>
        <end position="117"/>
    </location>
</feature>
<feature type="repeat" description="ANK" evidence="1">
    <location>
        <begin position="117"/>
        <end position="149"/>
    </location>
</feature>
<accession>A0A5J9WMV6</accession>
<name>A0A5J9WMV6_9POAL</name>
<dbReference type="EMBL" id="RWGY01000002">
    <property type="protein sequence ID" value="TVU49275.1"/>
    <property type="molecule type" value="Genomic_DNA"/>
</dbReference>
<organism evidence="2 3">
    <name type="scientific">Eragrostis curvula</name>
    <name type="common">weeping love grass</name>
    <dbReference type="NCBI Taxonomy" id="38414"/>
    <lineage>
        <taxon>Eukaryota</taxon>
        <taxon>Viridiplantae</taxon>
        <taxon>Streptophyta</taxon>
        <taxon>Embryophyta</taxon>
        <taxon>Tracheophyta</taxon>
        <taxon>Spermatophyta</taxon>
        <taxon>Magnoliopsida</taxon>
        <taxon>Liliopsida</taxon>
        <taxon>Poales</taxon>
        <taxon>Poaceae</taxon>
        <taxon>PACMAD clade</taxon>
        <taxon>Chloridoideae</taxon>
        <taxon>Eragrostideae</taxon>
        <taxon>Eragrostidinae</taxon>
        <taxon>Eragrostis</taxon>
    </lineage>
</organism>
<feature type="repeat" description="ANK" evidence="1">
    <location>
        <begin position="154"/>
        <end position="186"/>
    </location>
</feature>
<dbReference type="AlphaFoldDB" id="A0A5J9WMV6"/>
<dbReference type="OrthoDB" id="687050at2759"/>
<dbReference type="Pfam" id="PF12796">
    <property type="entry name" value="Ank_2"/>
    <property type="match status" value="2"/>
</dbReference>
<dbReference type="PANTHER" id="PTHR46224">
    <property type="entry name" value="ANKYRIN REPEAT FAMILY PROTEIN"/>
    <property type="match status" value="1"/>
</dbReference>
<dbReference type="InterPro" id="IPR036770">
    <property type="entry name" value="Ankyrin_rpt-contain_sf"/>
</dbReference>
<reference evidence="2 3" key="1">
    <citation type="journal article" date="2019" name="Sci. Rep.">
        <title>A high-quality genome of Eragrostis curvula grass provides insights into Poaceae evolution and supports new strategies to enhance forage quality.</title>
        <authorList>
            <person name="Carballo J."/>
            <person name="Santos B.A.C.M."/>
            <person name="Zappacosta D."/>
            <person name="Garbus I."/>
            <person name="Selva J.P."/>
            <person name="Gallo C.A."/>
            <person name="Diaz A."/>
            <person name="Albertini E."/>
            <person name="Caccamo M."/>
            <person name="Echenique V."/>
        </authorList>
    </citation>
    <scope>NUCLEOTIDE SEQUENCE [LARGE SCALE GENOMIC DNA]</scope>
    <source>
        <strain evidence="3">cv. Victoria</strain>
        <tissue evidence="2">Leaf</tissue>
    </source>
</reference>
<keyword evidence="1" id="KW-0040">ANK repeat</keyword>
<evidence type="ECO:0000256" key="1">
    <source>
        <dbReference type="PROSITE-ProRule" id="PRU00023"/>
    </source>
</evidence>
<gene>
    <name evidence="2" type="ORF">EJB05_00579</name>
</gene>
<dbReference type="SUPFAM" id="SSF48403">
    <property type="entry name" value="Ankyrin repeat"/>
    <property type="match status" value="1"/>
</dbReference>